<keyword evidence="4" id="KW-1185">Reference proteome</keyword>
<protein>
    <submittedName>
        <fullName evidence="3">PilZ domain-containing protein</fullName>
    </submittedName>
</protein>
<evidence type="ECO:0000259" key="2">
    <source>
        <dbReference type="Pfam" id="PF07238"/>
    </source>
</evidence>
<dbReference type="SUPFAM" id="SSF141371">
    <property type="entry name" value="PilZ domain-like"/>
    <property type="match status" value="1"/>
</dbReference>
<gene>
    <name evidence="3" type="ORF">Q4F19_15120</name>
</gene>
<feature type="region of interest" description="Disordered" evidence="1">
    <location>
        <begin position="100"/>
        <end position="125"/>
    </location>
</feature>
<reference evidence="3" key="1">
    <citation type="submission" date="2023-07" db="EMBL/GenBank/DDBJ databases">
        <authorList>
            <person name="Kim M."/>
        </authorList>
    </citation>
    <scope>NUCLEOTIDE SEQUENCE</scope>
    <source>
        <strain evidence="3">BIUV-7</strain>
    </source>
</reference>
<sequence>MSGADAGGDEEERFAHLRAAPRDSMFLLASIRRAGGAEVPIKVRNLSQGGMMAECAISFSREEAILIELRGIGEVSGRVAWTAGGKIGVAFDREIDPKLARKPVTGNPQPQLVKASKSMWRPGLR</sequence>
<comment type="caution">
    <text evidence="3">The sequence shown here is derived from an EMBL/GenBank/DDBJ whole genome shotgun (WGS) entry which is preliminary data.</text>
</comment>
<evidence type="ECO:0000313" key="4">
    <source>
        <dbReference type="Proteomes" id="UP001169764"/>
    </source>
</evidence>
<name>A0ABT8YBL3_9SPHN</name>
<proteinExistence type="predicted"/>
<dbReference type="Pfam" id="PF07238">
    <property type="entry name" value="PilZ"/>
    <property type="match status" value="1"/>
</dbReference>
<feature type="domain" description="PilZ" evidence="2">
    <location>
        <begin position="18"/>
        <end position="99"/>
    </location>
</feature>
<organism evidence="3 4">
    <name type="scientific">Sphingomonas natans</name>
    <dbReference type="NCBI Taxonomy" id="3063330"/>
    <lineage>
        <taxon>Bacteria</taxon>
        <taxon>Pseudomonadati</taxon>
        <taxon>Pseudomonadota</taxon>
        <taxon>Alphaproteobacteria</taxon>
        <taxon>Sphingomonadales</taxon>
        <taxon>Sphingomonadaceae</taxon>
        <taxon>Sphingomonas</taxon>
    </lineage>
</organism>
<accession>A0ABT8YBL3</accession>
<dbReference type="EMBL" id="JAUOTP010000007">
    <property type="protein sequence ID" value="MDO6415720.1"/>
    <property type="molecule type" value="Genomic_DNA"/>
</dbReference>
<evidence type="ECO:0000256" key="1">
    <source>
        <dbReference type="SAM" id="MobiDB-lite"/>
    </source>
</evidence>
<dbReference type="Proteomes" id="UP001169764">
    <property type="component" value="Unassembled WGS sequence"/>
</dbReference>
<dbReference type="InterPro" id="IPR009875">
    <property type="entry name" value="PilZ_domain"/>
</dbReference>
<evidence type="ECO:0000313" key="3">
    <source>
        <dbReference type="EMBL" id="MDO6415720.1"/>
    </source>
</evidence>